<protein>
    <submittedName>
        <fullName evidence="1">Uncharacterized protein</fullName>
    </submittedName>
</protein>
<organism evidence="1 2">
    <name type="scientific">Reticulomyxa filosa</name>
    <dbReference type="NCBI Taxonomy" id="46433"/>
    <lineage>
        <taxon>Eukaryota</taxon>
        <taxon>Sar</taxon>
        <taxon>Rhizaria</taxon>
        <taxon>Retaria</taxon>
        <taxon>Foraminifera</taxon>
        <taxon>Monothalamids</taxon>
        <taxon>Reticulomyxidae</taxon>
        <taxon>Reticulomyxa</taxon>
    </lineage>
</organism>
<evidence type="ECO:0000313" key="2">
    <source>
        <dbReference type="Proteomes" id="UP000023152"/>
    </source>
</evidence>
<keyword evidence="2" id="KW-1185">Reference proteome</keyword>
<gene>
    <name evidence="1" type="ORF">RFI_37796</name>
</gene>
<dbReference type="Proteomes" id="UP000023152">
    <property type="component" value="Unassembled WGS sequence"/>
</dbReference>
<name>X6LDP3_RETFI</name>
<sequence>MFPTVTCEETLKIFIPQQSSTVVENEKSYIRKNALMITFNFCKKSDEKTFIGDMKDVRKCLTAVENIGFIGRIWFFIIYVKKYEYLYEKNFKKIIRMNKCLVEKKFKRAKWNQNQEVVVRKVVQKLPNEFANTFALLFL</sequence>
<proteinExistence type="predicted"/>
<accession>X6LDP3</accession>
<evidence type="ECO:0000313" key="1">
    <source>
        <dbReference type="EMBL" id="ETN99673.1"/>
    </source>
</evidence>
<comment type="caution">
    <text evidence="1">The sequence shown here is derived from an EMBL/GenBank/DDBJ whole genome shotgun (WGS) entry which is preliminary data.</text>
</comment>
<dbReference type="AlphaFoldDB" id="X6LDP3"/>
<dbReference type="EMBL" id="ASPP01043270">
    <property type="protein sequence ID" value="ETN99673.1"/>
    <property type="molecule type" value="Genomic_DNA"/>
</dbReference>
<reference evidence="1 2" key="1">
    <citation type="journal article" date="2013" name="Curr. Biol.">
        <title>The Genome of the Foraminiferan Reticulomyxa filosa.</title>
        <authorList>
            <person name="Glockner G."/>
            <person name="Hulsmann N."/>
            <person name="Schleicher M."/>
            <person name="Noegel A.A."/>
            <person name="Eichinger L."/>
            <person name="Gallinger C."/>
            <person name="Pawlowski J."/>
            <person name="Sierra R."/>
            <person name="Euteneuer U."/>
            <person name="Pillet L."/>
            <person name="Moustafa A."/>
            <person name="Platzer M."/>
            <person name="Groth M."/>
            <person name="Szafranski K."/>
            <person name="Schliwa M."/>
        </authorList>
    </citation>
    <scope>NUCLEOTIDE SEQUENCE [LARGE SCALE GENOMIC DNA]</scope>
</reference>